<keyword evidence="3" id="KW-0285">Flavoprotein</keyword>
<protein>
    <recommendedName>
        <fullName evidence="10">2-nitropropane dioxygenase</fullName>
    </recommendedName>
</protein>
<dbReference type="InterPro" id="IPR004136">
    <property type="entry name" value="NMO"/>
</dbReference>
<dbReference type="Proteomes" id="UP000816034">
    <property type="component" value="Unassembled WGS sequence"/>
</dbReference>
<comment type="cofactor">
    <cofactor evidence="1">
        <name>FMN</name>
        <dbReference type="ChEBI" id="CHEBI:58210"/>
    </cofactor>
</comment>
<dbReference type="SUPFAM" id="SSF51412">
    <property type="entry name" value="Inosine monophosphate dehydrogenase (IMPDH)"/>
    <property type="match status" value="1"/>
</dbReference>
<proteinExistence type="inferred from homology"/>
<dbReference type="FunFam" id="3.20.20.70:FF:000154">
    <property type="entry name" value="Probable nitronate monooxygenase"/>
    <property type="match status" value="1"/>
</dbReference>
<dbReference type="EMBL" id="PYSW02000026">
    <property type="protein sequence ID" value="KAG2381663.1"/>
    <property type="molecule type" value="Genomic_DNA"/>
</dbReference>
<evidence type="ECO:0000256" key="7">
    <source>
        <dbReference type="ARBA" id="ARBA00023033"/>
    </source>
</evidence>
<evidence type="ECO:0000256" key="1">
    <source>
        <dbReference type="ARBA" id="ARBA00001917"/>
    </source>
</evidence>
<name>A0AA88KJC0_NAELO</name>
<dbReference type="InterPro" id="IPR013785">
    <property type="entry name" value="Aldolase_TIM"/>
</dbReference>
<reference evidence="8 9" key="1">
    <citation type="journal article" date="2018" name="BMC Genomics">
        <title>The genome of Naegleria lovaniensis, the basis for a comparative approach to unravel pathogenicity factors of the human pathogenic amoeba N. fowleri.</title>
        <authorList>
            <person name="Liechti N."/>
            <person name="Schurch N."/>
            <person name="Bruggmann R."/>
            <person name="Wittwer M."/>
        </authorList>
    </citation>
    <scope>NUCLEOTIDE SEQUENCE [LARGE SCALE GENOMIC DNA]</scope>
    <source>
        <strain evidence="8 9">ATCC 30569</strain>
    </source>
</reference>
<comment type="caution">
    <text evidence="8">The sequence shown here is derived from an EMBL/GenBank/DDBJ whole genome shotgun (WGS) entry which is preliminary data.</text>
</comment>
<evidence type="ECO:0000313" key="8">
    <source>
        <dbReference type="EMBL" id="KAG2381663.1"/>
    </source>
</evidence>
<gene>
    <name evidence="8" type="ORF">C9374_006047</name>
</gene>
<dbReference type="CDD" id="cd04730">
    <property type="entry name" value="NPD_like"/>
    <property type="match status" value="1"/>
</dbReference>
<keyword evidence="9" id="KW-1185">Reference proteome</keyword>
<dbReference type="Pfam" id="PF03060">
    <property type="entry name" value="NMO"/>
    <property type="match status" value="1"/>
</dbReference>
<dbReference type="GeneID" id="68098502"/>
<comment type="similarity">
    <text evidence="2">Belongs to the nitronate monooxygenase family. NMO class I subfamily.</text>
</comment>
<evidence type="ECO:0000256" key="2">
    <source>
        <dbReference type="ARBA" id="ARBA00009881"/>
    </source>
</evidence>
<sequence length="364" mass="39971">MAPKTTLISKLFGIQYPLIQAPMAGIQKSAMTIAVSESGALGSLPCAMLSSEEIRNEISTIIKSCSKPYNVNFFCHQNPTPEYEKEEKWRRRLESKYYNEFQIAVQHEEKSMVTNGPNRTPFNEQIADILEEFKPPIVSFHFGLPSPELLRRVKHWNSKIISSATTLEEALWLESQGVDAIIAQGSEAGGHRGMFKTTDISSQMGLFALLPQIVKHVHVPVIAAGGIVDATTVAAAMKLGASGVQVGTTFMLCHEATTSQVHRQALEDYKNNPSSVYTVIQNVLTGKPARCIMNRVIREMGPISEEVPQFPRASQYLTTLRARAESIGLSDFSPIWSGQNASGCKSVSSAEIVKDLVKGFEGIL</sequence>
<keyword evidence="6" id="KW-0560">Oxidoreductase</keyword>
<evidence type="ECO:0000313" key="9">
    <source>
        <dbReference type="Proteomes" id="UP000816034"/>
    </source>
</evidence>
<keyword evidence="7" id="KW-0503">Monooxygenase</keyword>
<dbReference type="AlphaFoldDB" id="A0AA88KJC0"/>
<evidence type="ECO:0008006" key="10">
    <source>
        <dbReference type="Google" id="ProtNLM"/>
    </source>
</evidence>
<dbReference type="PANTHER" id="PTHR42747">
    <property type="entry name" value="NITRONATE MONOOXYGENASE-RELATED"/>
    <property type="match status" value="1"/>
</dbReference>
<keyword evidence="4" id="KW-0288">FMN</keyword>
<organism evidence="8 9">
    <name type="scientific">Naegleria lovaniensis</name>
    <name type="common">Amoeba</name>
    <dbReference type="NCBI Taxonomy" id="51637"/>
    <lineage>
        <taxon>Eukaryota</taxon>
        <taxon>Discoba</taxon>
        <taxon>Heterolobosea</taxon>
        <taxon>Tetramitia</taxon>
        <taxon>Eutetramitia</taxon>
        <taxon>Vahlkampfiidae</taxon>
        <taxon>Naegleria</taxon>
    </lineage>
</organism>
<dbReference type="GO" id="GO:0018580">
    <property type="term" value="F:nitronate monooxygenase activity"/>
    <property type="evidence" value="ECO:0007669"/>
    <property type="project" value="InterPro"/>
</dbReference>
<dbReference type="RefSeq" id="XP_044547343.1">
    <property type="nucleotide sequence ID" value="XM_044695865.1"/>
</dbReference>
<keyword evidence="5" id="KW-0547">Nucleotide-binding</keyword>
<dbReference type="GO" id="GO:0000166">
    <property type="term" value="F:nucleotide binding"/>
    <property type="evidence" value="ECO:0007669"/>
    <property type="project" value="UniProtKB-KW"/>
</dbReference>
<evidence type="ECO:0000256" key="3">
    <source>
        <dbReference type="ARBA" id="ARBA00022630"/>
    </source>
</evidence>
<accession>A0AA88KJC0</accession>
<dbReference type="Gene3D" id="3.20.20.70">
    <property type="entry name" value="Aldolase class I"/>
    <property type="match status" value="1"/>
</dbReference>
<evidence type="ECO:0000256" key="4">
    <source>
        <dbReference type="ARBA" id="ARBA00022643"/>
    </source>
</evidence>
<dbReference type="PANTHER" id="PTHR42747:SF3">
    <property type="entry name" value="NITRONATE MONOOXYGENASE-RELATED"/>
    <property type="match status" value="1"/>
</dbReference>
<evidence type="ECO:0000256" key="5">
    <source>
        <dbReference type="ARBA" id="ARBA00022741"/>
    </source>
</evidence>
<evidence type="ECO:0000256" key="6">
    <source>
        <dbReference type="ARBA" id="ARBA00023002"/>
    </source>
</evidence>